<reference evidence="4" key="1">
    <citation type="journal article" date="2019" name="Int. J. Syst. Evol. Microbiol.">
        <title>The Global Catalogue of Microorganisms (GCM) 10K type strain sequencing project: providing services to taxonomists for standard genome sequencing and annotation.</title>
        <authorList>
            <consortium name="The Broad Institute Genomics Platform"/>
            <consortium name="The Broad Institute Genome Sequencing Center for Infectious Disease"/>
            <person name="Wu L."/>
            <person name="Ma J."/>
        </authorList>
    </citation>
    <scope>NUCLEOTIDE SEQUENCE [LARGE SCALE GENOMIC DNA]</scope>
    <source>
        <strain evidence="4">CGMCC 1.12295</strain>
    </source>
</reference>
<dbReference type="InterPro" id="IPR011010">
    <property type="entry name" value="DNA_brk_join_enz"/>
</dbReference>
<protein>
    <submittedName>
        <fullName evidence="3">Tyrosine-type recombinase/integrase</fullName>
    </submittedName>
</protein>
<accession>A0ABW4KQN0</accession>
<keyword evidence="1" id="KW-0233">DNA recombination</keyword>
<evidence type="ECO:0000256" key="1">
    <source>
        <dbReference type="ARBA" id="ARBA00023172"/>
    </source>
</evidence>
<comment type="caution">
    <text evidence="3">The sequence shown here is derived from an EMBL/GenBank/DDBJ whole genome shotgun (WGS) entry which is preliminary data.</text>
</comment>
<dbReference type="SUPFAM" id="SSF56349">
    <property type="entry name" value="DNA breaking-rejoining enzymes"/>
    <property type="match status" value="1"/>
</dbReference>
<dbReference type="PROSITE" id="PS51898">
    <property type="entry name" value="TYR_RECOMBINASE"/>
    <property type="match status" value="1"/>
</dbReference>
<dbReference type="EMBL" id="JBHUEO010000104">
    <property type="protein sequence ID" value="MFD1708550.1"/>
    <property type="molecule type" value="Genomic_DNA"/>
</dbReference>
<feature type="domain" description="Tyr recombinase" evidence="2">
    <location>
        <begin position="1"/>
        <end position="96"/>
    </location>
</feature>
<dbReference type="Gene3D" id="1.10.443.10">
    <property type="entry name" value="Intergrase catalytic core"/>
    <property type="match status" value="1"/>
</dbReference>
<dbReference type="Proteomes" id="UP001597301">
    <property type="component" value="Unassembled WGS sequence"/>
</dbReference>
<organism evidence="3 4">
    <name type="scientific">Siminovitchia sediminis</name>
    <dbReference type="NCBI Taxonomy" id="1274353"/>
    <lineage>
        <taxon>Bacteria</taxon>
        <taxon>Bacillati</taxon>
        <taxon>Bacillota</taxon>
        <taxon>Bacilli</taxon>
        <taxon>Bacillales</taxon>
        <taxon>Bacillaceae</taxon>
        <taxon>Siminovitchia</taxon>
    </lineage>
</organism>
<dbReference type="InterPro" id="IPR050090">
    <property type="entry name" value="Tyrosine_recombinase_XerCD"/>
</dbReference>
<sequence>MLCHKWLKKMAKLALSHGNIQQLRKVVETRLKRLLKMAGINKNITPHSFRHTHTSLLIEAGVGVKEIQQRLGHTDINTTMNIYAHMTANMEEKASHQFSELMKDLL</sequence>
<evidence type="ECO:0000313" key="3">
    <source>
        <dbReference type="EMBL" id="MFD1708550.1"/>
    </source>
</evidence>
<evidence type="ECO:0000259" key="2">
    <source>
        <dbReference type="PROSITE" id="PS51898"/>
    </source>
</evidence>
<dbReference type="PANTHER" id="PTHR30349:SF64">
    <property type="entry name" value="PROPHAGE INTEGRASE INTD-RELATED"/>
    <property type="match status" value="1"/>
</dbReference>
<name>A0ABW4KQN0_9BACI</name>
<gene>
    <name evidence="3" type="ORF">ACFSCZ_17900</name>
</gene>
<dbReference type="InterPro" id="IPR002104">
    <property type="entry name" value="Integrase_catalytic"/>
</dbReference>
<evidence type="ECO:0000313" key="4">
    <source>
        <dbReference type="Proteomes" id="UP001597301"/>
    </source>
</evidence>
<dbReference type="PANTHER" id="PTHR30349">
    <property type="entry name" value="PHAGE INTEGRASE-RELATED"/>
    <property type="match status" value="1"/>
</dbReference>
<keyword evidence="4" id="KW-1185">Reference proteome</keyword>
<dbReference type="Pfam" id="PF00589">
    <property type="entry name" value="Phage_integrase"/>
    <property type="match status" value="1"/>
</dbReference>
<proteinExistence type="predicted"/>
<dbReference type="RefSeq" id="WP_380775906.1">
    <property type="nucleotide sequence ID" value="NZ_JBHUEO010000104.1"/>
</dbReference>
<dbReference type="InterPro" id="IPR013762">
    <property type="entry name" value="Integrase-like_cat_sf"/>
</dbReference>